<evidence type="ECO:0000256" key="2">
    <source>
        <dbReference type="ARBA" id="ARBA00038157"/>
    </source>
</evidence>
<reference evidence="4 5" key="1">
    <citation type="submission" date="2019-04" db="EMBL/GenBank/DDBJ databases">
        <title>Aspergillus burnettii sp. nov., novel species from soil in southeast Queensland.</title>
        <authorList>
            <person name="Gilchrist C.L.M."/>
            <person name="Pitt J.I."/>
            <person name="Lange L."/>
            <person name="Lacey H.J."/>
            <person name="Vuong D."/>
            <person name="Midgley D.J."/>
            <person name="Greenfield P."/>
            <person name="Bradbury M."/>
            <person name="Lacey E."/>
            <person name="Busk P.K."/>
            <person name="Pilgaard B."/>
            <person name="Chooi Y.H."/>
            <person name="Piggott A.M."/>
        </authorList>
    </citation>
    <scope>NUCLEOTIDE SEQUENCE [LARGE SCALE GENOMIC DNA]</scope>
    <source>
        <strain evidence="4 5">FRR 5400</strain>
    </source>
</reference>
<proteinExistence type="inferred from homology"/>
<dbReference type="PANTHER" id="PTHR43364:SF4">
    <property type="entry name" value="NAD(P)-LINKED OXIDOREDUCTASE SUPERFAMILY PROTEIN"/>
    <property type="match status" value="1"/>
</dbReference>
<keyword evidence="1" id="KW-0560">Oxidoreductase</keyword>
<evidence type="ECO:0000313" key="4">
    <source>
        <dbReference type="EMBL" id="KAF5858769.1"/>
    </source>
</evidence>
<keyword evidence="5" id="KW-1185">Reference proteome</keyword>
<dbReference type="Gene3D" id="3.20.20.100">
    <property type="entry name" value="NADP-dependent oxidoreductase domain"/>
    <property type="match status" value="1"/>
</dbReference>
<comment type="caution">
    <text evidence="4">The sequence shown here is derived from an EMBL/GenBank/DDBJ whole genome shotgun (WGS) entry which is preliminary data.</text>
</comment>
<dbReference type="AlphaFoldDB" id="A0A8H6A282"/>
<protein>
    <recommendedName>
        <fullName evidence="3">NADP-dependent oxidoreductase domain-containing protein</fullName>
    </recommendedName>
</protein>
<comment type="similarity">
    <text evidence="2">Belongs to the aldo/keto reductase family. Aldo/keto reductase 2 subfamily.</text>
</comment>
<feature type="domain" description="NADP-dependent oxidoreductase" evidence="3">
    <location>
        <begin position="31"/>
        <end position="219"/>
    </location>
</feature>
<dbReference type="EMBL" id="SPNV01000192">
    <property type="protein sequence ID" value="KAF5858769.1"/>
    <property type="molecule type" value="Genomic_DNA"/>
</dbReference>
<sequence length="232" mass="26380">MDGSIVRLGDEKLYKKCAIQVRVHDLNGCAALLNVFQKHGHNEIDIVRIYGGGSTEGCLSQLKCQERGLVMVTKIIPLQRGPFSYSRKKDDVKAGLILRLKALQTDQVDLWSLHLPDCKTPYEETVEAVNELYQAGYFKRFRISCYMAWELAQICELCERNRWKKPDVYSGLYNPIQRAVKPKLFPCLRHCGIAFYMFRPLGKGLLTDNAQRGVTTHSQADPKTKVDLKVTG</sequence>
<organism evidence="4 5">
    <name type="scientific">Petromyces alliaceus</name>
    <name type="common">Aspergillus alliaceus</name>
    <dbReference type="NCBI Taxonomy" id="209559"/>
    <lineage>
        <taxon>Eukaryota</taxon>
        <taxon>Fungi</taxon>
        <taxon>Dikarya</taxon>
        <taxon>Ascomycota</taxon>
        <taxon>Pezizomycotina</taxon>
        <taxon>Eurotiomycetes</taxon>
        <taxon>Eurotiomycetidae</taxon>
        <taxon>Eurotiales</taxon>
        <taxon>Aspergillaceae</taxon>
        <taxon>Aspergillus</taxon>
        <taxon>Aspergillus subgen. Circumdati</taxon>
    </lineage>
</organism>
<evidence type="ECO:0000259" key="3">
    <source>
        <dbReference type="Pfam" id="PF00248"/>
    </source>
</evidence>
<evidence type="ECO:0000256" key="1">
    <source>
        <dbReference type="ARBA" id="ARBA00023002"/>
    </source>
</evidence>
<dbReference type="InterPro" id="IPR036812">
    <property type="entry name" value="NAD(P)_OxRdtase_dom_sf"/>
</dbReference>
<dbReference type="GO" id="GO:0016491">
    <property type="term" value="F:oxidoreductase activity"/>
    <property type="evidence" value="ECO:0007669"/>
    <property type="project" value="UniProtKB-KW"/>
</dbReference>
<dbReference type="InterPro" id="IPR050523">
    <property type="entry name" value="AKR_Detox_Biosynth"/>
</dbReference>
<dbReference type="SUPFAM" id="SSF51430">
    <property type="entry name" value="NAD(P)-linked oxidoreductase"/>
    <property type="match status" value="1"/>
</dbReference>
<name>A0A8H6A282_PETAA</name>
<dbReference type="InterPro" id="IPR023210">
    <property type="entry name" value="NADP_OxRdtase_dom"/>
</dbReference>
<evidence type="ECO:0000313" key="5">
    <source>
        <dbReference type="Proteomes" id="UP000541154"/>
    </source>
</evidence>
<accession>A0A8H6A282</accession>
<gene>
    <name evidence="4" type="ORF">ETB97_003824</name>
</gene>
<dbReference type="Proteomes" id="UP000541154">
    <property type="component" value="Unassembled WGS sequence"/>
</dbReference>
<dbReference type="Pfam" id="PF00248">
    <property type="entry name" value="Aldo_ket_red"/>
    <property type="match status" value="1"/>
</dbReference>
<dbReference type="PANTHER" id="PTHR43364">
    <property type="entry name" value="NADH-SPECIFIC METHYLGLYOXAL REDUCTASE-RELATED"/>
    <property type="match status" value="1"/>
</dbReference>